<feature type="compositionally biased region" description="Acidic residues" evidence="1">
    <location>
        <begin position="307"/>
        <end position="319"/>
    </location>
</feature>
<feature type="compositionally biased region" description="Polar residues" evidence="1">
    <location>
        <begin position="802"/>
        <end position="816"/>
    </location>
</feature>
<feature type="region of interest" description="Disordered" evidence="1">
    <location>
        <begin position="233"/>
        <end position="325"/>
    </location>
</feature>
<gene>
    <name evidence="3" type="ORF">VC82_2265</name>
</gene>
<name>A0A0D5YVC3_9FLAO</name>
<feature type="region of interest" description="Disordered" evidence="1">
    <location>
        <begin position="792"/>
        <end position="816"/>
    </location>
</feature>
<reference evidence="3 4" key="1">
    <citation type="submission" date="2015-03" db="EMBL/GenBank/DDBJ databases">
        <title>Complete genome sequence of Muricauda lutaonensis CC-HSB-11T, isolated from a coastal hot spring.</title>
        <authorList>
            <person name="Kim K.M."/>
        </authorList>
    </citation>
    <scope>NUCLEOTIDE SEQUENCE [LARGE SCALE GENOMIC DNA]</scope>
    <source>
        <strain evidence="3 4">CC-HSB-11</strain>
    </source>
</reference>
<evidence type="ECO:0000256" key="1">
    <source>
        <dbReference type="SAM" id="MobiDB-lite"/>
    </source>
</evidence>
<proteinExistence type="predicted"/>
<feature type="chain" id="PRO_5005175572" evidence="2">
    <location>
        <begin position="28"/>
        <end position="2945"/>
    </location>
</feature>
<feature type="region of interest" description="Disordered" evidence="1">
    <location>
        <begin position="1293"/>
        <end position="1317"/>
    </location>
</feature>
<dbReference type="EMBL" id="CP011071">
    <property type="protein sequence ID" value="AKA35856.1"/>
    <property type="molecule type" value="Genomic_DNA"/>
</dbReference>
<evidence type="ECO:0000256" key="2">
    <source>
        <dbReference type="SAM" id="SignalP"/>
    </source>
</evidence>
<feature type="compositionally biased region" description="Acidic residues" evidence="1">
    <location>
        <begin position="1507"/>
        <end position="1519"/>
    </location>
</feature>
<feature type="compositionally biased region" description="Low complexity" evidence="1">
    <location>
        <begin position="296"/>
        <end position="306"/>
    </location>
</feature>
<dbReference type="PATRIC" id="fig|516051.4.peg.2331"/>
<protein>
    <submittedName>
        <fullName evidence="3">Uncharacterized protein</fullName>
    </submittedName>
</protein>
<dbReference type="KEGG" id="mlt:VC82_2265"/>
<feature type="compositionally biased region" description="Polar residues" evidence="1">
    <location>
        <begin position="1804"/>
        <end position="1818"/>
    </location>
</feature>
<dbReference type="HOGENOM" id="CLU_226306_0_0_10"/>
<feature type="region of interest" description="Disordered" evidence="1">
    <location>
        <begin position="1004"/>
        <end position="1032"/>
    </location>
</feature>
<dbReference type="Proteomes" id="UP000032726">
    <property type="component" value="Chromosome"/>
</dbReference>
<feature type="compositionally biased region" description="Low complexity" evidence="1">
    <location>
        <begin position="249"/>
        <end position="267"/>
    </location>
</feature>
<feature type="region of interest" description="Disordered" evidence="1">
    <location>
        <begin position="1794"/>
        <end position="1818"/>
    </location>
</feature>
<evidence type="ECO:0000313" key="3">
    <source>
        <dbReference type="EMBL" id="AKA35856.1"/>
    </source>
</evidence>
<dbReference type="STRING" id="516051.VC82_2265"/>
<keyword evidence="2" id="KW-0732">Signal</keyword>
<feature type="compositionally biased region" description="Polar residues" evidence="1">
    <location>
        <begin position="1021"/>
        <end position="1032"/>
    </location>
</feature>
<organism evidence="3 4">
    <name type="scientific">Flagellimonas lutaonensis</name>
    <dbReference type="NCBI Taxonomy" id="516051"/>
    <lineage>
        <taxon>Bacteria</taxon>
        <taxon>Pseudomonadati</taxon>
        <taxon>Bacteroidota</taxon>
        <taxon>Flavobacteriia</taxon>
        <taxon>Flavobacteriales</taxon>
        <taxon>Flavobacteriaceae</taxon>
        <taxon>Flagellimonas</taxon>
    </lineage>
</organism>
<feature type="region of interest" description="Disordered" evidence="1">
    <location>
        <begin position="1505"/>
        <end position="1533"/>
    </location>
</feature>
<feature type="compositionally biased region" description="Polar residues" evidence="1">
    <location>
        <begin position="278"/>
        <end position="295"/>
    </location>
</feature>
<evidence type="ECO:0000313" key="4">
    <source>
        <dbReference type="Proteomes" id="UP000032726"/>
    </source>
</evidence>
<feature type="compositionally biased region" description="Polar residues" evidence="1">
    <location>
        <begin position="235"/>
        <end position="248"/>
    </location>
</feature>
<feature type="compositionally biased region" description="Polar residues" evidence="1">
    <location>
        <begin position="1303"/>
        <end position="1317"/>
    </location>
</feature>
<keyword evidence="4" id="KW-1185">Reference proteome</keyword>
<feature type="signal peptide" evidence="2">
    <location>
        <begin position="1"/>
        <end position="27"/>
    </location>
</feature>
<accession>A0A0D5YVC3</accession>
<feature type="compositionally biased region" description="Acidic residues" evidence="1">
    <location>
        <begin position="1006"/>
        <end position="1018"/>
    </location>
</feature>
<feature type="compositionally biased region" description="Polar residues" evidence="1">
    <location>
        <begin position="1522"/>
        <end position="1533"/>
    </location>
</feature>
<sequence length="2945" mass="298167">MMSNKNKPMKKIVIFILFLFVSGYGLAQTTVTLQDQCNCEVLSGTDVSAPGATTPAGADTGDIYVNTSTGTIYFWDGDSWELTSTDDQQLQNFSFDSGTNVLSLQIEDGNTVTVNLSALSNAGSDDQTISTDGTSGNITIEDGNTLNLNVDDADADPTNEITTVTNNGDGTSTIADVNGGTVTVDNDGVDNVDDADNDPTNELQNAAQVSFDDTVAGLGETDVQGAIEALAASNAADNDTDPTNELQDISTNGTSGDISISGGSNITLNVDDADSDPTNEITTVTDNGDGTSTIADVNGGTVTVDNDGVDNVDDADNDPTNENQTVSAGVGISVNQTGNDFQVTNTSPDQTVTLADGGAGNVTIGGSYPNFTIDVTSLDDADSDPTNEIQNLNEVLADGNDGGGQAIANIADPTNPQDAATKNYVDSISVDDADADPTNELQDISTNGTAGDISISGGSNITLNVDDADSDPTNEIQNLNEVLADGNDGGGQAIANIADPTNPQDAATKNYVDSISVDDADADPTNELQDISTNGTAGDISISGGSNITLNVDDADSDPTNEITTVTDNGDGTSTIADVNGGTVTVDNDGVDNVDDADNDPTNEIQNLNEVLADGNDGGGQAIANIADPTNPQDAATKNYVDNISVDDADADPTNEYNTAFTVTGGNLRITDGGGNLDVPLSSIDTDDQDLGIGAGGVANESIEVTITDGSSTIIDIRDADSDITNELSQVGAGTPAATGATASNVGETYVDTTTGQLYVWDGSAWTQVGGNASPDADPDPTNEIQNLNEVLADGNDGGGQAITNIADPTNPQDAATKNYVDSISVDDADADPTNELQDISTNGTSGDISISGGSNITLNVDDADSDPTNEITTVTDNGDGTSTIADVNGGTVTVDNDGVDNVDDADNDPTNENQTVSAGVGISVNQTGNDFQVTNTSPDQTVTLADGGAGNVTIGGSYPNFTIDVTSLDDADSDPTNEITTVTDNGDGTSTIADVNGGTVTVDNDGVDNVDDADNDPTNEITTVTDNGDGTSTIADVNGGTVTVDNDGVDNVDDADNDPTNEITTVTDNGDGTSTIADVNGGTVTVDNDGVDNVDDADNDPTNEIQNLNEVLADGNDGGGQAIANIADPTNPQDAATKNYVDNISVDDADADPTNEYNTAFTVTGGNLRITDGGGNLDVPLSSIDTDDQDLGIGAGGVANESIEVTITDGSSTIIDIRDADSDITNELSQVGAGTPAATGATASNVGETYVDTTTGQLYVWDGSAWTQVGGNASPDADPDPTNEIQNLNEVLADGNDGGGQAITNIADPTNPQDAATKNYVDSISVDDADADPTNELQDISTNGTSGDISISGGSNITLNVDDADSDPTNEITTVTDNGDGTSTIADVNGGTVTVDNDGVDNVDDADNDPTNENQTVSAGVGISVNQTGNDFQVTNTSPDQTVTLADGGAGNVTIGGSYPNFTIDVTSLDDADSDPTNEITTVTDNGDGTSTIADVNGGTVTVDNDGVDNVDDADNDPTNEITTVTDNGDGTSTIADVNGGTVTVDNDGVDNVDDADNDPTNEITTVTDNGDGTSTIADVNGGTVTVDNDGVDNVDDADNDPTNEIQNLNEVLADGNDGGGQAIANIADPTNPQDAATKNYVDNISVDDADADPTNEYNTAFTVTGGNLRITDGGGNLDVPLSSIDTDDQDLGIGAGGVANESIEVTITDGSSTIIDIRDADSDITNELSQVGAGTPAATGATASNVGETYVDTTTGQLYVWDGSAWTQVGGNASPDADPDPTNEIQNLNEVLADGNDGGGQAITNIADPTNPQDAATKNYVDSISVDDADADPTNELQDISTNGTSGDISISGGSNITLNVDDADSDPTNEITTVTDNGDGTSTIADVNGGTVTVDNDGVDNVDDADNDPTNENQTVSAGVGISVNQTGNDFQVTNTSPDQTVTLADGGAGNVTIGGSYPNFTIDVTSLDDADSDPTNEITTVTDNGDGTSTIADVNGGTVTVDNDGVDNVDDADADPTNEIQNLNEVLADGNDGGGQAITNLADPTNPQDAATKNYVDNISVDDADADPTNELQDISTNGTAGDISISGGSNITLNVDDADSDPTNEITTVTDNGDGTSTIADVNGGTVTVDNDGVDNVDDADADPTNELQDISTNGTAGDISISGGSNITLNVDDADSDPTNEITTVTDNGDGTSTIADVNGGTVTVDNDGVDNVGDADADPTNELQDISTNGSAGDISISGGSNITLNVDDADADPTNEIQNLNEVLADGNDGGGQAITNIADPTNPQDAATKNYVDSISVDDADADPTNELQDISTNGTSGDISISGGSNITLNVDDADSDPTNEITTVTDNGDGTSTIADVNGGTVTVDNDGVDNVDDADNDPTNENQTVSAGVGISVNQTGNDFQVTNTSPDQTVTLADGGAGNVTIGGSYPNFTIDVTSLDDADSDPTNEITTVTDNGDGTSTIADVNGGTVTVDNDGVDNVDDADADPTNEIQNLNEVLADGNDGGGQAITNLADPTNPQDAATKNYVDNISVDDADADPTNELQDISTNGTAGDISISGGSNITLNVDDADSDPTNEITTVTDNGDGTSTIADVNGGTVTVDNDGVDNVDDADADPTNEIQNLNEVLADGNDGGGQAIANIADPTNPQDAATKNYVDNISVDDADADPTNEYNTAFTVTGGNLRITDGGGNLDVPLSSLGTDDQNLSEVLTEGNDAGGSAITNLTDPTNPQDAATKAYVDAIADDDVSVTNTVAGNRIATISEPGTAAVDINETVTSLSQNTTTGVISYTDEDGGAPQTANVVGSEADNMITVGSNGGAYLVAMPTIYATGKVNGNGTAAAIYQATVSRLNEGDYQITFTTALPNANYIIQLSTIDCGGDCPGNTSANYDDPGITYYNQTTTGFRVNIGDSDNGTTQKDDIDLEFMFTVITIPN</sequence>